<feature type="domain" description="DUF6534" evidence="3">
    <location>
        <begin position="27"/>
        <end position="112"/>
    </location>
</feature>
<protein>
    <recommendedName>
        <fullName evidence="3">DUF6534 domain-containing protein</fullName>
    </recommendedName>
</protein>
<keyword evidence="2" id="KW-0472">Membrane</keyword>
<dbReference type="EMBL" id="JAACJL010000002">
    <property type="protein sequence ID" value="KAF4622141.1"/>
    <property type="molecule type" value="Genomic_DNA"/>
</dbReference>
<dbReference type="Pfam" id="PF20152">
    <property type="entry name" value="DUF6534"/>
    <property type="match status" value="1"/>
</dbReference>
<name>A0A8H4R3K5_9AGAR</name>
<keyword evidence="2" id="KW-1133">Transmembrane helix</keyword>
<evidence type="ECO:0000256" key="1">
    <source>
        <dbReference type="SAM" id="MobiDB-lite"/>
    </source>
</evidence>
<dbReference type="PANTHER" id="PTHR40465">
    <property type="entry name" value="CHROMOSOME 1, WHOLE GENOME SHOTGUN SEQUENCE"/>
    <property type="match status" value="1"/>
</dbReference>
<organism evidence="4 5">
    <name type="scientific">Agrocybe pediades</name>
    <dbReference type="NCBI Taxonomy" id="84607"/>
    <lineage>
        <taxon>Eukaryota</taxon>
        <taxon>Fungi</taxon>
        <taxon>Dikarya</taxon>
        <taxon>Basidiomycota</taxon>
        <taxon>Agaricomycotina</taxon>
        <taxon>Agaricomycetes</taxon>
        <taxon>Agaricomycetidae</taxon>
        <taxon>Agaricales</taxon>
        <taxon>Agaricineae</taxon>
        <taxon>Strophariaceae</taxon>
        <taxon>Agrocybe</taxon>
    </lineage>
</organism>
<keyword evidence="5" id="KW-1185">Reference proteome</keyword>
<reference evidence="4 5" key="1">
    <citation type="submission" date="2019-12" db="EMBL/GenBank/DDBJ databases">
        <authorList>
            <person name="Floudas D."/>
            <person name="Bentzer J."/>
            <person name="Ahren D."/>
            <person name="Johansson T."/>
            <person name="Persson P."/>
            <person name="Tunlid A."/>
        </authorList>
    </citation>
    <scope>NUCLEOTIDE SEQUENCE [LARGE SCALE GENOMIC DNA]</scope>
    <source>
        <strain evidence="4 5">CBS 102.39</strain>
    </source>
</reference>
<accession>A0A8H4R3K5</accession>
<keyword evidence="2" id="KW-0812">Transmembrane</keyword>
<proteinExistence type="predicted"/>
<dbReference type="AlphaFoldDB" id="A0A8H4R3K5"/>
<dbReference type="PANTHER" id="PTHR40465:SF1">
    <property type="entry name" value="DUF6534 DOMAIN-CONTAINING PROTEIN"/>
    <property type="match status" value="1"/>
</dbReference>
<feature type="compositionally biased region" description="Basic and acidic residues" evidence="1">
    <location>
        <begin position="130"/>
        <end position="140"/>
    </location>
</feature>
<gene>
    <name evidence="4" type="ORF">D9613_009322</name>
</gene>
<evidence type="ECO:0000313" key="4">
    <source>
        <dbReference type="EMBL" id="KAF4622141.1"/>
    </source>
</evidence>
<comment type="caution">
    <text evidence="4">The sequence shown here is derived from an EMBL/GenBank/DDBJ whole genome shotgun (WGS) entry which is preliminary data.</text>
</comment>
<evidence type="ECO:0000313" key="5">
    <source>
        <dbReference type="Proteomes" id="UP000521872"/>
    </source>
</evidence>
<evidence type="ECO:0000259" key="3">
    <source>
        <dbReference type="Pfam" id="PF20152"/>
    </source>
</evidence>
<dbReference type="Proteomes" id="UP000521872">
    <property type="component" value="Unassembled WGS sequence"/>
</dbReference>
<feature type="region of interest" description="Disordered" evidence="1">
    <location>
        <begin position="126"/>
        <end position="150"/>
    </location>
</feature>
<dbReference type="InterPro" id="IPR045339">
    <property type="entry name" value="DUF6534"/>
</dbReference>
<feature type="compositionally biased region" description="Polar residues" evidence="1">
    <location>
        <begin position="141"/>
        <end position="150"/>
    </location>
</feature>
<evidence type="ECO:0000256" key="2">
    <source>
        <dbReference type="SAM" id="Phobius"/>
    </source>
</evidence>
<sequence length="150" mass="16623">MTLLFKSAANSSTVDIPHMVPYMVFALLSDACIAAALIYLLQGHRSGFKRTDTIVSRLIIFTLNRGLIITIFSTTECLFHLKFPHTLWSLGMDYVLCKLYANSFLTSLNSRNIVSGMNDEAMSESVPLSRLDKTQPRNKEIGSQGSASDV</sequence>
<feature type="transmembrane region" description="Helical" evidence="2">
    <location>
        <begin position="20"/>
        <end position="41"/>
    </location>
</feature>